<keyword evidence="4" id="KW-0808">Transferase</keyword>
<keyword evidence="5" id="KW-1185">Reference proteome</keyword>
<accession>G7WQE4</accession>
<proteinExistence type="predicted"/>
<dbReference type="SUPFAM" id="SSF53335">
    <property type="entry name" value="S-adenosyl-L-methionine-dependent methyltransferases"/>
    <property type="match status" value="1"/>
</dbReference>
<sequence length="613" mass="70351">MMTRSKWESNSEVGNSTNEGKRTLIDYISGIEVLATPEEAEAVQVFAKKLVEDYGYRKHQIQTHPQFRTKTAPSGEEKYPVDIAVFYNDKKEYNNMRIVVECKQPNRSDGLKQLSIYLNLIPSVEIGVWFNGKDHLYLRKAFDDGRITWKEIPDIPKHGERVADIGLYKRKDLQTPNNLKVVFNDIRNHLAGSATGITRDEAIAQQIINILFCKLYDEINTAPDENVKFRAGIDEDKIDVRTRIENLFTKVKQDYDDVFDEEDSIKLDDDSLIYVVGELQKYCIISAERDALGDAFEVFIGPALRGGEGQFFTPRNVVKMVVRILDPDPGEYVIDPACGSGGFLIVALEYVWDKIEEEGKRKNWSQELIVQKKKDISNKYFFGIDKDSFLAKVTKAYMAIIGDGRGGVFCENSLFSPLDWQNKTQDRINFGSFDVLLTNPPFGSKISITSKEVLSQYSLSYKWRFNKNEQKWERTQKFADRRPPQILFIERCLELLKPGGRIGIVLPDSIVGNQSDGYIREFILSRANLLAVVDLPNETFQPSTSTKTSVVFLQKKDQVMETDYKIFMAFAEKCGHDRRAKPIFKKDEHGELIPDDDLPLIAEEYQSFKRRNY</sequence>
<dbReference type="KEGG" id="mhi:Mhar_2144"/>
<evidence type="ECO:0000259" key="3">
    <source>
        <dbReference type="Pfam" id="PF13588"/>
    </source>
</evidence>
<dbReference type="InterPro" id="IPR052916">
    <property type="entry name" value="Type-I_RE_MTase_Subunit"/>
</dbReference>
<dbReference type="REBASE" id="41507">
    <property type="entry name" value="M.Mha6AcORF2144P"/>
</dbReference>
<dbReference type="STRING" id="1110509.Mhar_2144"/>
<dbReference type="GO" id="GO:0003677">
    <property type="term" value="F:DNA binding"/>
    <property type="evidence" value="ECO:0007669"/>
    <property type="project" value="InterPro"/>
</dbReference>
<reference evidence="4 5" key="1">
    <citation type="journal article" date="2012" name="PLoS ONE">
        <title>The genome characteristics and predicted function of methyl-group oxidation pathway in the obligate aceticlastic methanogens, Methanosaeta spp.</title>
        <authorList>
            <person name="Zhu J."/>
            <person name="Zheng H."/>
            <person name="Ai G."/>
            <person name="Zhang G."/>
            <person name="Liu D."/>
            <person name="Liu X."/>
            <person name="Dong X."/>
        </authorList>
    </citation>
    <scope>NUCLEOTIDE SEQUENCE [LARGE SCALE GENOMIC DNA]</scope>
    <source>
        <strain evidence="4 5">6Ac</strain>
    </source>
</reference>
<evidence type="ECO:0000313" key="5">
    <source>
        <dbReference type="Proteomes" id="UP000005877"/>
    </source>
</evidence>
<dbReference type="InterPro" id="IPR029063">
    <property type="entry name" value="SAM-dependent_MTases_sf"/>
</dbReference>
<dbReference type="Gene3D" id="3.40.50.150">
    <property type="entry name" value="Vaccinia Virus protein VP39"/>
    <property type="match status" value="1"/>
</dbReference>
<dbReference type="InterPro" id="IPR002052">
    <property type="entry name" value="DNA_methylase_N6_adenine_CS"/>
</dbReference>
<dbReference type="Proteomes" id="UP000005877">
    <property type="component" value="Chromosome"/>
</dbReference>
<dbReference type="GO" id="GO:0009307">
    <property type="term" value="P:DNA restriction-modification system"/>
    <property type="evidence" value="ECO:0007669"/>
    <property type="project" value="UniProtKB-KW"/>
</dbReference>
<keyword evidence="1" id="KW-0680">Restriction system</keyword>
<gene>
    <name evidence="4" type="ordered locus">Mhar_2144</name>
</gene>
<dbReference type="Pfam" id="PF13588">
    <property type="entry name" value="HSDR_N_2"/>
    <property type="match status" value="1"/>
</dbReference>
<dbReference type="GO" id="GO:0032259">
    <property type="term" value="P:methylation"/>
    <property type="evidence" value="ECO:0007669"/>
    <property type="project" value="UniProtKB-KW"/>
</dbReference>
<protein>
    <submittedName>
        <fullName evidence="4">Putative N-6 DNA methylase</fullName>
    </submittedName>
</protein>
<dbReference type="GeneID" id="12511318"/>
<evidence type="ECO:0000313" key="4">
    <source>
        <dbReference type="EMBL" id="AET65497.1"/>
    </source>
</evidence>
<dbReference type="HOGENOM" id="CLU_008343_0_2_2"/>
<dbReference type="InterPro" id="IPR003356">
    <property type="entry name" value="DNA_methylase_A-5"/>
</dbReference>
<dbReference type="InterPro" id="IPR029464">
    <property type="entry name" value="HSDR_N"/>
</dbReference>
<feature type="domain" description="DNA methylase adenine-specific" evidence="2">
    <location>
        <begin position="288"/>
        <end position="587"/>
    </location>
</feature>
<dbReference type="PANTHER" id="PTHR42998:SF1">
    <property type="entry name" value="TYPE I RESTRICTION ENZYME HINDI METHYLASE SUBUNIT"/>
    <property type="match status" value="1"/>
</dbReference>
<organism evidence="4 5">
    <name type="scientific">Methanothrix harundinacea (strain 6Ac)</name>
    <name type="common">Methanosaeta harundinacea</name>
    <dbReference type="NCBI Taxonomy" id="1110509"/>
    <lineage>
        <taxon>Archaea</taxon>
        <taxon>Methanobacteriati</taxon>
        <taxon>Methanobacteriota</taxon>
        <taxon>Stenosarchaea group</taxon>
        <taxon>Methanomicrobia</taxon>
        <taxon>Methanotrichales</taxon>
        <taxon>Methanotrichaceae</taxon>
        <taxon>Methanothrix</taxon>
    </lineage>
</organism>
<dbReference type="Pfam" id="PF02384">
    <property type="entry name" value="N6_Mtase"/>
    <property type="match status" value="1"/>
</dbReference>
<dbReference type="AlphaFoldDB" id="G7WQE4"/>
<dbReference type="PRINTS" id="PR00507">
    <property type="entry name" value="N12N6MTFRASE"/>
</dbReference>
<dbReference type="PROSITE" id="PS00092">
    <property type="entry name" value="N6_MTASE"/>
    <property type="match status" value="1"/>
</dbReference>
<dbReference type="GO" id="GO:0008170">
    <property type="term" value="F:N-methyltransferase activity"/>
    <property type="evidence" value="ECO:0007669"/>
    <property type="project" value="InterPro"/>
</dbReference>
<evidence type="ECO:0000259" key="2">
    <source>
        <dbReference type="Pfam" id="PF02384"/>
    </source>
</evidence>
<dbReference type="PANTHER" id="PTHR42998">
    <property type="entry name" value="TYPE I RESTRICTION ENZYME HINDVIIP M PROTEIN-RELATED"/>
    <property type="match status" value="1"/>
</dbReference>
<dbReference type="OrthoDB" id="45790at2157"/>
<feature type="domain" description="Type I restriction enzyme R protein N-terminal" evidence="3">
    <location>
        <begin position="43"/>
        <end position="156"/>
    </location>
</feature>
<dbReference type="RefSeq" id="WP_014587673.1">
    <property type="nucleotide sequence ID" value="NC_017527.1"/>
</dbReference>
<keyword evidence="4" id="KW-0489">Methyltransferase</keyword>
<name>G7WQE4_METH6</name>
<dbReference type="EMBL" id="CP003117">
    <property type="protein sequence ID" value="AET65497.1"/>
    <property type="molecule type" value="Genomic_DNA"/>
</dbReference>
<dbReference type="PATRIC" id="fig|1110509.7.peg.2377"/>
<evidence type="ECO:0000256" key="1">
    <source>
        <dbReference type="ARBA" id="ARBA00022747"/>
    </source>
</evidence>